<proteinExistence type="predicted"/>
<dbReference type="RefSeq" id="WP_007201286.1">
    <property type="nucleotide sequence ID" value="NZ_AKKV01000021.1"/>
</dbReference>
<dbReference type="Proteomes" id="UP000004080">
    <property type="component" value="Unassembled WGS sequence"/>
</dbReference>
<dbReference type="AlphaFoldDB" id="I8J3Z8"/>
<evidence type="ECO:0000313" key="2">
    <source>
        <dbReference type="Proteomes" id="UP000004080"/>
    </source>
</evidence>
<reference evidence="1 2" key="1">
    <citation type="journal article" date="2012" name="J. Bacteriol.">
        <title>Genome of Bacillus macauensis ZFHKF-1, a Long-Chain-Forming Bacterium.</title>
        <authorList>
            <person name="Cai L."/>
            <person name="Zhang T."/>
        </authorList>
    </citation>
    <scope>NUCLEOTIDE SEQUENCE [LARGE SCALE GENOMIC DNA]</scope>
    <source>
        <strain evidence="1 2">ZFHKF-1</strain>
    </source>
</reference>
<organism evidence="1 2">
    <name type="scientific">Fictibacillus macauensis ZFHKF-1</name>
    <dbReference type="NCBI Taxonomy" id="1196324"/>
    <lineage>
        <taxon>Bacteria</taxon>
        <taxon>Bacillati</taxon>
        <taxon>Bacillota</taxon>
        <taxon>Bacilli</taxon>
        <taxon>Bacillales</taxon>
        <taxon>Fictibacillaceae</taxon>
        <taxon>Fictibacillus</taxon>
    </lineage>
</organism>
<comment type="caution">
    <text evidence="1">The sequence shown here is derived from an EMBL/GenBank/DDBJ whole genome shotgun (WGS) entry which is preliminary data.</text>
</comment>
<accession>I8J3Z8</accession>
<evidence type="ECO:0000313" key="1">
    <source>
        <dbReference type="EMBL" id="EIT86481.1"/>
    </source>
</evidence>
<keyword evidence="2" id="KW-1185">Reference proteome</keyword>
<name>I8J3Z8_9BACL</name>
<dbReference type="EMBL" id="AKKV01000021">
    <property type="protein sequence ID" value="EIT86481.1"/>
    <property type="molecule type" value="Genomic_DNA"/>
</dbReference>
<protein>
    <submittedName>
        <fullName evidence="1">Uncharacterized protein</fullName>
    </submittedName>
</protein>
<sequence length="184" mass="20532">MDTIGSISTRKRTSEDLQRTIFETAKKLVGRDVFLGTILFNYRGRLLAVNKDGSLLATILASSGSFKRIRVDLPLVNQLCPLSSAYPRAGDLFAPEIVGDRWYNIAMLTNTTPDLETALTNKARTFEGKVAVIETDLYNYIGTLAKVTDDYLFMTQIIDVDPAYSMNFRISTNLITEVSQVPYS</sequence>
<dbReference type="STRING" id="1196324.A374_05946"/>
<dbReference type="OrthoDB" id="2871916at2"/>
<gene>
    <name evidence="1" type="ORF">A374_05946</name>
</gene>
<dbReference type="PATRIC" id="fig|1196324.3.peg.1212"/>